<keyword evidence="5" id="KW-0223">Dioxygenase</keyword>
<comment type="similarity">
    <text evidence="2">Belongs to the metallo-beta-lactamase superfamily. Glyoxalase II family.</text>
</comment>
<dbReference type="SUPFAM" id="SSF51905">
    <property type="entry name" value="FAD/NAD(P)-binding domain"/>
    <property type="match status" value="1"/>
</dbReference>
<dbReference type="InterPro" id="IPR052189">
    <property type="entry name" value="L-asp_N-monooxygenase_NS-form"/>
</dbReference>
<keyword evidence="7" id="KW-0560">Oxidoreductase</keyword>
<feature type="domain" description="Metallo-beta-lactamase" evidence="9">
    <location>
        <begin position="500"/>
        <end position="660"/>
    </location>
</feature>
<keyword evidence="3" id="KW-0479">Metal-binding</keyword>
<dbReference type="CDD" id="cd07724">
    <property type="entry name" value="POD-like_MBL-fold"/>
    <property type="match status" value="1"/>
</dbReference>
<dbReference type="SUPFAM" id="SSF56281">
    <property type="entry name" value="Metallo-hydrolase/oxidoreductase"/>
    <property type="match status" value="1"/>
</dbReference>
<dbReference type="GO" id="GO:0006749">
    <property type="term" value="P:glutathione metabolic process"/>
    <property type="evidence" value="ECO:0007669"/>
    <property type="project" value="InterPro"/>
</dbReference>
<comment type="cofactor">
    <cofactor evidence="1">
        <name>Fe(2+)</name>
        <dbReference type="ChEBI" id="CHEBI:29033"/>
    </cofactor>
</comment>
<dbReference type="PANTHER" id="PTHR40254:SF1">
    <property type="entry name" value="BLR0577 PROTEIN"/>
    <property type="match status" value="1"/>
</dbReference>
<sequence>MNPINAQKLYSCEMAIIGGGLSGSVVAANILQKAAEPLRIALIERRSELGRGVAYGTQIARHLLNVRAGNMSAFADEPDHFLNWLHRNGYGASTASSFLPRQVYGDYLGALLKEAETNTRSGVVLQRIFGEAVAIETTAGGMMIYLKDGECLWAQKVVLAIGNFPAALPSPITALENRELYVRDGWDADALAGLNPEDSILIVGTGLTMADAIAALHEKEFQGQIYAVSRHGLMPCRHQPKTFYPPFIDPKTAPKTARELFRLVREEVRLAAAKGQDWRGTIDAIRPVTQQLWQALPLPEQKRFLRHVKAYWEVHRHRIAEEIAMLLDTAIQSGQLKHYAGRILTCRELDDQVAVTIRERGTPNEKVLLVSRIINCTGSNCNYRQLQHPLLASLQEQKLIRFNELSIGIDTAPNGAVIDANGKVSQMLWTLGTPRKGNLWETIAVPEIRVQAASLAQELLKSFNPKPDPPVAGDWSAGNLSQAWQTRTMILRQLFDNQSSTYTYLIADRSTKAAILVDPVLEQVDRDLHLLQELNFTLYYCLETHIHADHITGTDKLRALTGCLSVLPENAPANCADMYLADGKILHLGSIQIIAIATPGHTDSHNAYLINGSYLLTGDSLLIRGCGRTDFQNGNPGLLYDAVTQKLFTLPDDTLVYPCHDYKGQTVSTIGEEKCCNLRLAGRSRSQFIELMNSLNLPYPQKMGESISANQRCGQT</sequence>
<dbReference type="GO" id="GO:0016787">
    <property type="term" value="F:hydrolase activity"/>
    <property type="evidence" value="ECO:0007669"/>
    <property type="project" value="UniProtKB-KW"/>
</dbReference>
<keyword evidence="4" id="KW-0809">Transit peptide</keyword>
<keyword evidence="8" id="KW-0408">Iron</keyword>
<evidence type="ECO:0000256" key="3">
    <source>
        <dbReference type="ARBA" id="ARBA00022723"/>
    </source>
</evidence>
<evidence type="ECO:0000256" key="1">
    <source>
        <dbReference type="ARBA" id="ARBA00001954"/>
    </source>
</evidence>
<keyword evidence="6" id="KW-0007">Acetylation</keyword>
<evidence type="ECO:0000259" key="9">
    <source>
        <dbReference type="SMART" id="SM00849"/>
    </source>
</evidence>
<dbReference type="InterPro" id="IPR038732">
    <property type="entry name" value="HpyO/CreE_NAD-binding"/>
</dbReference>
<comment type="caution">
    <text evidence="10">The sequence shown here is derived from an EMBL/GenBank/DDBJ whole genome shotgun (WGS) entry which is preliminary data.</text>
</comment>
<evidence type="ECO:0000256" key="5">
    <source>
        <dbReference type="ARBA" id="ARBA00022964"/>
    </source>
</evidence>
<dbReference type="AlphaFoldDB" id="A0A7C3ZEZ4"/>
<dbReference type="FunFam" id="3.60.15.10:FF:000013">
    <property type="entry name" value="Persulfide dioxygenase ETHE1, mitochondrial"/>
    <property type="match status" value="1"/>
</dbReference>
<name>A0A7C3ZEZ4_9CYAN</name>
<evidence type="ECO:0000256" key="6">
    <source>
        <dbReference type="ARBA" id="ARBA00022990"/>
    </source>
</evidence>
<dbReference type="SMART" id="SM00849">
    <property type="entry name" value="Lactamase_B"/>
    <property type="match status" value="1"/>
</dbReference>
<evidence type="ECO:0000313" key="10">
    <source>
        <dbReference type="EMBL" id="HGF99419.1"/>
    </source>
</evidence>
<protein>
    <submittedName>
        <fullName evidence="10">MBL fold metallo-hydrolase</fullName>
    </submittedName>
</protein>
<dbReference type="PANTHER" id="PTHR40254">
    <property type="entry name" value="BLR0577 PROTEIN"/>
    <property type="match status" value="1"/>
</dbReference>
<dbReference type="GO" id="GO:0050313">
    <property type="term" value="F:sulfur dioxygenase activity"/>
    <property type="evidence" value="ECO:0007669"/>
    <property type="project" value="InterPro"/>
</dbReference>
<accession>A0A7C3ZEZ4</accession>
<organism evidence="10">
    <name type="scientific">Planktothricoides sp. SpSt-374</name>
    <dbReference type="NCBI Taxonomy" id="2282167"/>
    <lineage>
        <taxon>Bacteria</taxon>
        <taxon>Bacillati</taxon>
        <taxon>Cyanobacteriota</taxon>
        <taxon>Cyanophyceae</taxon>
        <taxon>Oscillatoriophycideae</taxon>
        <taxon>Oscillatoriales</taxon>
        <taxon>Oscillatoriaceae</taxon>
        <taxon>Planktothricoides</taxon>
    </lineage>
</organism>
<dbReference type="Gene3D" id="3.60.15.10">
    <property type="entry name" value="Ribonuclease Z/Hydroxyacylglutathione hydrolase-like"/>
    <property type="match status" value="1"/>
</dbReference>
<dbReference type="EMBL" id="DSPX01000017">
    <property type="protein sequence ID" value="HGF99419.1"/>
    <property type="molecule type" value="Genomic_DNA"/>
</dbReference>
<evidence type="ECO:0000256" key="7">
    <source>
        <dbReference type="ARBA" id="ARBA00023002"/>
    </source>
</evidence>
<evidence type="ECO:0000256" key="8">
    <source>
        <dbReference type="ARBA" id="ARBA00023004"/>
    </source>
</evidence>
<dbReference type="InterPro" id="IPR036188">
    <property type="entry name" value="FAD/NAD-bd_sf"/>
</dbReference>
<dbReference type="InterPro" id="IPR044528">
    <property type="entry name" value="POD-like_MBL-fold"/>
</dbReference>
<evidence type="ECO:0000256" key="2">
    <source>
        <dbReference type="ARBA" id="ARBA00006759"/>
    </source>
</evidence>
<dbReference type="GO" id="GO:0046872">
    <property type="term" value="F:metal ion binding"/>
    <property type="evidence" value="ECO:0007669"/>
    <property type="project" value="UniProtKB-KW"/>
</dbReference>
<dbReference type="InterPro" id="IPR036866">
    <property type="entry name" value="RibonucZ/Hydroxyglut_hydro"/>
</dbReference>
<dbReference type="Pfam" id="PF13454">
    <property type="entry name" value="NAD_binding_9"/>
    <property type="match status" value="1"/>
</dbReference>
<evidence type="ECO:0000256" key="4">
    <source>
        <dbReference type="ARBA" id="ARBA00022946"/>
    </source>
</evidence>
<dbReference type="Gene3D" id="3.50.50.60">
    <property type="entry name" value="FAD/NAD(P)-binding domain"/>
    <property type="match status" value="1"/>
</dbReference>
<keyword evidence="10" id="KW-0378">Hydrolase</keyword>
<proteinExistence type="inferred from homology"/>
<dbReference type="Pfam" id="PF00753">
    <property type="entry name" value="Lactamase_B"/>
    <property type="match status" value="1"/>
</dbReference>
<gene>
    <name evidence="10" type="ORF">ENR15_01785</name>
</gene>
<dbReference type="InterPro" id="IPR001279">
    <property type="entry name" value="Metallo-B-lactamas"/>
</dbReference>
<reference evidence="10" key="1">
    <citation type="journal article" date="2020" name="mSystems">
        <title>Genome- and Community-Level Interaction Insights into Carbon Utilization and Element Cycling Functions of Hydrothermarchaeota in Hydrothermal Sediment.</title>
        <authorList>
            <person name="Zhou Z."/>
            <person name="Liu Y."/>
            <person name="Xu W."/>
            <person name="Pan J."/>
            <person name="Luo Z.H."/>
            <person name="Li M."/>
        </authorList>
    </citation>
    <scope>NUCLEOTIDE SEQUENCE [LARGE SCALE GENOMIC DNA]</scope>
    <source>
        <strain evidence="10">SpSt-374</strain>
    </source>
</reference>